<feature type="signal peptide" evidence="1">
    <location>
        <begin position="1"/>
        <end position="25"/>
    </location>
</feature>
<protein>
    <submittedName>
        <fullName evidence="3">Uncharacterized protein</fullName>
    </submittedName>
</protein>
<reference evidence="3" key="1">
    <citation type="submission" date="2016-11" db="UniProtKB">
        <authorList>
            <consortium name="WormBaseParasite"/>
        </authorList>
    </citation>
    <scope>IDENTIFICATION</scope>
</reference>
<organism evidence="2 3">
    <name type="scientific">Bursaphelenchus xylophilus</name>
    <name type="common">Pinewood nematode worm</name>
    <name type="synonym">Aphelenchoides xylophilus</name>
    <dbReference type="NCBI Taxonomy" id="6326"/>
    <lineage>
        <taxon>Eukaryota</taxon>
        <taxon>Metazoa</taxon>
        <taxon>Ecdysozoa</taxon>
        <taxon>Nematoda</taxon>
        <taxon>Chromadorea</taxon>
        <taxon>Rhabditida</taxon>
        <taxon>Tylenchina</taxon>
        <taxon>Tylenchomorpha</taxon>
        <taxon>Aphelenchoidea</taxon>
        <taxon>Aphelenchoididae</taxon>
        <taxon>Bursaphelenchus</taxon>
    </lineage>
</organism>
<evidence type="ECO:0000313" key="3">
    <source>
        <dbReference type="WBParaSite" id="BXY_0837900.1"/>
    </source>
</evidence>
<evidence type="ECO:0000256" key="1">
    <source>
        <dbReference type="SAM" id="SignalP"/>
    </source>
</evidence>
<feature type="chain" id="PRO_5009305520" evidence="1">
    <location>
        <begin position="26"/>
        <end position="105"/>
    </location>
</feature>
<dbReference type="WBParaSite" id="BXY_0837900.1">
    <property type="protein sequence ID" value="BXY_0837900.1"/>
    <property type="gene ID" value="BXY_0837900"/>
</dbReference>
<sequence>MELKMTNSQALCLVMASLIVLTSTALPLLEDRDFSMEKKSNLNEFMSAMKGAPRLRYGKRNFDEFVPAYQYVIPQRAVYKRMAAQNLPELIDTLNGAERLRFGRK</sequence>
<proteinExistence type="predicted"/>
<evidence type="ECO:0000313" key="2">
    <source>
        <dbReference type="Proteomes" id="UP000095284"/>
    </source>
</evidence>
<keyword evidence="1" id="KW-0732">Signal</keyword>
<name>A0A1I7S5U3_BURXY</name>
<dbReference type="AlphaFoldDB" id="A0A1I7S5U3"/>
<dbReference type="Proteomes" id="UP000095284">
    <property type="component" value="Unplaced"/>
</dbReference>
<accession>A0A1I7S5U3</accession>